<gene>
    <name evidence="2" type="ORF">Sradi_7040100</name>
</gene>
<dbReference type="SUPFAM" id="SSF56219">
    <property type="entry name" value="DNase I-like"/>
    <property type="match status" value="1"/>
</dbReference>
<evidence type="ECO:0000313" key="2">
    <source>
        <dbReference type="EMBL" id="KAL0290871.1"/>
    </source>
</evidence>
<dbReference type="Pfam" id="PF13966">
    <property type="entry name" value="zf-RVT"/>
    <property type="match status" value="1"/>
</dbReference>
<dbReference type="InterPro" id="IPR043502">
    <property type="entry name" value="DNA/RNA_pol_sf"/>
</dbReference>
<dbReference type="Pfam" id="PF00078">
    <property type="entry name" value="RVT_1"/>
    <property type="match status" value="1"/>
</dbReference>
<proteinExistence type="predicted"/>
<evidence type="ECO:0000259" key="1">
    <source>
        <dbReference type="PROSITE" id="PS50878"/>
    </source>
</evidence>
<reference evidence="2" key="1">
    <citation type="submission" date="2020-06" db="EMBL/GenBank/DDBJ databases">
        <authorList>
            <person name="Li T."/>
            <person name="Hu X."/>
            <person name="Zhang T."/>
            <person name="Song X."/>
            <person name="Zhang H."/>
            <person name="Dai N."/>
            <person name="Sheng W."/>
            <person name="Hou X."/>
            <person name="Wei L."/>
        </authorList>
    </citation>
    <scope>NUCLEOTIDE SEQUENCE</scope>
    <source>
        <strain evidence="2">G02</strain>
        <tissue evidence="2">Leaf</tissue>
    </source>
</reference>
<organism evidence="2">
    <name type="scientific">Sesamum radiatum</name>
    <name type="common">Black benniseed</name>
    <dbReference type="NCBI Taxonomy" id="300843"/>
    <lineage>
        <taxon>Eukaryota</taxon>
        <taxon>Viridiplantae</taxon>
        <taxon>Streptophyta</taxon>
        <taxon>Embryophyta</taxon>
        <taxon>Tracheophyta</taxon>
        <taxon>Spermatophyta</taxon>
        <taxon>Magnoliopsida</taxon>
        <taxon>eudicotyledons</taxon>
        <taxon>Gunneridae</taxon>
        <taxon>Pentapetalae</taxon>
        <taxon>asterids</taxon>
        <taxon>lamiids</taxon>
        <taxon>Lamiales</taxon>
        <taxon>Pedaliaceae</taxon>
        <taxon>Sesamum</taxon>
    </lineage>
</organism>
<reference evidence="2" key="2">
    <citation type="journal article" date="2024" name="Plant">
        <title>Genomic evolution and insights into agronomic trait innovations of Sesamum species.</title>
        <authorList>
            <person name="Miao H."/>
            <person name="Wang L."/>
            <person name="Qu L."/>
            <person name="Liu H."/>
            <person name="Sun Y."/>
            <person name="Le M."/>
            <person name="Wang Q."/>
            <person name="Wei S."/>
            <person name="Zheng Y."/>
            <person name="Lin W."/>
            <person name="Duan Y."/>
            <person name="Cao H."/>
            <person name="Xiong S."/>
            <person name="Wang X."/>
            <person name="Wei L."/>
            <person name="Li C."/>
            <person name="Ma Q."/>
            <person name="Ju M."/>
            <person name="Zhao R."/>
            <person name="Li G."/>
            <person name="Mu C."/>
            <person name="Tian Q."/>
            <person name="Mei H."/>
            <person name="Zhang T."/>
            <person name="Gao T."/>
            <person name="Zhang H."/>
        </authorList>
    </citation>
    <scope>NUCLEOTIDE SEQUENCE</scope>
    <source>
        <strain evidence="2">G02</strain>
    </source>
</reference>
<protein>
    <recommendedName>
        <fullName evidence="1">Reverse transcriptase domain-containing protein</fullName>
    </recommendedName>
</protein>
<dbReference type="InterPro" id="IPR036691">
    <property type="entry name" value="Endo/exonu/phosph_ase_sf"/>
</dbReference>
<dbReference type="CDD" id="cd01650">
    <property type="entry name" value="RT_nLTR_like"/>
    <property type="match status" value="1"/>
</dbReference>
<sequence>MPWLSLYDSWEFWRREFGGVMYNRFGLDCCRPGPGSTTTLGRGAHLACLGCGGNQCRGLVGWGAICSLSAWEFILDAGLIHLPYTGCPFTWHNCSTGSRSLWRRLDRALVNDIWLDRWPQSSYLSALPQTSDHSPLLLLGAERRPIGEESKGDLAQNVWLAKEFLEKAQALFDEYKADDLQLLVQWCRKVYSRAVAMEDTMLRQRAKLRWLKDGDRCSKAFFRKINATRAKMRVFQITNAAGDVLTEADQVANEFLSYYETLLGGVRHNRYLNLDFLQPYLKHTLSPEEAAELILPISSGEIKEAFFDISDDSAPGPDGYTSAFFKAAWTEIGEEVCAAVKEFFVSGRLLKQINATVLVLIPKLQMPTRVSEFRPIACCNVLYKAISKILVKRMQKVLNSLIDYSQTAFVPGRSIMDNIMLAQELLSGYNIARSPKRCTIKIDIQKAYDSVQWDFLLETLKIFKFPHRFVTWMEQCVTTAAFSIALNGQLHGFFKGSKGIRQGDPSSPYLFVLVMELFHVLLQLRVQTEGDFRFHWKCAELGILNLCFADDVLIFCAGDVPSVRRVKVVLEEFAELSGLQVNSSKSTVIFSKAIQSERQELLDLLGFQEGCLPIKYLGVPLTASRLSVADCRPILDKVACRLAGTGRPRDSPGRHMNLALLLKQVWRILQEDPTSIWVAWVLRYRLRNQPLWTVNASSSSWCWRKLVKTSVLLKEGLEYRVGDGHKFWLWTDLWHPRGPLINHFPRGPSITGLAVDSRLMTVIHQGQWCWPSASDFDIQQIMSDLPAIYPQQPDKVLWKPGTFSTQSLLQFLEPSSPRVLWSQLLGGKFVIPRHEFILWLAILERLSTMDRIWASTLGQQCVLCGGQQVESHGHLFFRCPFARRCLDILRWRVRFRWPNRSWQLDILWAARRWRGRHLLNAASRALLASAIYNIWRERNNRIFQQVSASAEAVATRALEEVRLRIISANLKSSLQKYVLFRIWQIPWD</sequence>
<dbReference type="SUPFAM" id="SSF56672">
    <property type="entry name" value="DNA/RNA polymerases"/>
    <property type="match status" value="1"/>
</dbReference>
<dbReference type="PROSITE" id="PS50878">
    <property type="entry name" value="RT_POL"/>
    <property type="match status" value="1"/>
</dbReference>
<feature type="domain" description="Reverse transcriptase" evidence="1">
    <location>
        <begin position="342"/>
        <end position="609"/>
    </location>
</feature>
<dbReference type="PANTHER" id="PTHR33116:SF84">
    <property type="entry name" value="RNA-DIRECTED DNA POLYMERASE"/>
    <property type="match status" value="1"/>
</dbReference>
<comment type="caution">
    <text evidence="2">The sequence shown here is derived from an EMBL/GenBank/DDBJ whole genome shotgun (WGS) entry which is preliminary data.</text>
</comment>
<accession>A0AAW2J9E9</accession>
<dbReference type="InterPro" id="IPR026960">
    <property type="entry name" value="RVT-Znf"/>
</dbReference>
<dbReference type="AlphaFoldDB" id="A0AAW2J9E9"/>
<dbReference type="InterPro" id="IPR000477">
    <property type="entry name" value="RT_dom"/>
</dbReference>
<name>A0AAW2J9E9_SESRA</name>
<dbReference type="EMBL" id="JACGWJ010000582">
    <property type="protein sequence ID" value="KAL0290871.1"/>
    <property type="molecule type" value="Genomic_DNA"/>
</dbReference>
<dbReference type="PANTHER" id="PTHR33116">
    <property type="entry name" value="REVERSE TRANSCRIPTASE ZINC-BINDING DOMAIN-CONTAINING PROTEIN-RELATED-RELATED"/>
    <property type="match status" value="1"/>
</dbReference>